<sequence length="70" mass="8259">MGKSDKHSDDFDEIRNRRQTAQGGSREGGSREGDDRSRRPRTRDREQEDWKPHPHEDSPAEWDEEDRPNA</sequence>
<protein>
    <submittedName>
        <fullName evidence="2">Uncharacterized protein</fullName>
    </submittedName>
</protein>
<keyword evidence="3" id="KW-1185">Reference proteome</keyword>
<reference evidence="2 3" key="1">
    <citation type="submission" date="2024-10" db="EMBL/GenBank/DDBJ databases">
        <authorList>
            <person name="Cho J.-C."/>
        </authorList>
    </citation>
    <scope>NUCLEOTIDE SEQUENCE [LARGE SCALE GENOMIC DNA]</scope>
    <source>
        <strain evidence="2 3">KCTC29696</strain>
    </source>
</reference>
<dbReference type="RefSeq" id="WP_279952020.1">
    <property type="nucleotide sequence ID" value="NZ_BAABEN010000006.1"/>
</dbReference>
<feature type="compositionally biased region" description="Basic and acidic residues" evidence="1">
    <location>
        <begin position="28"/>
        <end position="58"/>
    </location>
</feature>
<name>A0ABW7HN20_9ACTN</name>
<feature type="compositionally biased region" description="Basic and acidic residues" evidence="1">
    <location>
        <begin position="1"/>
        <end position="16"/>
    </location>
</feature>
<evidence type="ECO:0000313" key="2">
    <source>
        <dbReference type="EMBL" id="MFH0247258.1"/>
    </source>
</evidence>
<evidence type="ECO:0000313" key="3">
    <source>
        <dbReference type="Proteomes" id="UP001607069"/>
    </source>
</evidence>
<feature type="region of interest" description="Disordered" evidence="1">
    <location>
        <begin position="1"/>
        <end position="70"/>
    </location>
</feature>
<feature type="compositionally biased region" description="Acidic residues" evidence="1">
    <location>
        <begin position="59"/>
        <end position="70"/>
    </location>
</feature>
<dbReference type="EMBL" id="JBIHMK010000007">
    <property type="protein sequence ID" value="MFH0247258.1"/>
    <property type="molecule type" value="Genomic_DNA"/>
</dbReference>
<comment type="caution">
    <text evidence="2">The sequence shown here is derived from an EMBL/GenBank/DDBJ whole genome shotgun (WGS) entry which is preliminary data.</text>
</comment>
<evidence type="ECO:0000256" key="1">
    <source>
        <dbReference type="SAM" id="MobiDB-lite"/>
    </source>
</evidence>
<proteinExistence type="predicted"/>
<gene>
    <name evidence="2" type="ORF">ACG5V6_03380</name>
</gene>
<dbReference type="Proteomes" id="UP001607069">
    <property type="component" value="Unassembled WGS sequence"/>
</dbReference>
<accession>A0ABW7HN20</accession>
<organism evidence="2 3">
    <name type="scientific">Streptomyces chitinivorans</name>
    <dbReference type="NCBI Taxonomy" id="1257027"/>
    <lineage>
        <taxon>Bacteria</taxon>
        <taxon>Bacillati</taxon>
        <taxon>Actinomycetota</taxon>
        <taxon>Actinomycetes</taxon>
        <taxon>Kitasatosporales</taxon>
        <taxon>Streptomycetaceae</taxon>
        <taxon>Streptomyces</taxon>
    </lineage>
</organism>